<organism evidence="2 3">
    <name type="scientific">Candidozyma auris</name>
    <name type="common">Yeast</name>
    <name type="synonym">Candida auris</name>
    <dbReference type="NCBI Taxonomy" id="498019"/>
    <lineage>
        <taxon>Eukaryota</taxon>
        <taxon>Fungi</taxon>
        <taxon>Dikarya</taxon>
        <taxon>Ascomycota</taxon>
        <taxon>Saccharomycotina</taxon>
        <taxon>Pichiomycetes</taxon>
        <taxon>Metschnikowiaceae</taxon>
        <taxon>Candidozyma</taxon>
    </lineage>
</organism>
<dbReference type="AlphaFoldDB" id="A0A0L0P842"/>
<dbReference type="EMBL" id="LGST01000003">
    <property type="protein sequence ID" value="KNE02512.1"/>
    <property type="molecule type" value="Genomic_DNA"/>
</dbReference>
<proteinExistence type="predicted"/>
<evidence type="ECO:0000313" key="2">
    <source>
        <dbReference type="EMBL" id="KNE02512.1"/>
    </source>
</evidence>
<feature type="compositionally biased region" description="Basic and acidic residues" evidence="1">
    <location>
        <begin position="1"/>
        <end position="16"/>
    </location>
</feature>
<dbReference type="Proteomes" id="UP000037122">
    <property type="component" value="Unassembled WGS sequence"/>
</dbReference>
<gene>
    <name evidence="2" type="ORF">QG37_00320</name>
</gene>
<sequence length="93" mass="10193">MIMMIGEKRRSEDARKATRVKPSQAGGGTHPLSCDRANGILGPCRSGCEKKKKKKKSERGLESGIEKNTPNKKKKKKGKKGKAWPAKGGEWDS</sequence>
<accession>A0A0L0P842</accession>
<reference evidence="3" key="1">
    <citation type="journal article" date="2015" name="BMC Genomics">
        <title>Draft genome of a commonly misdiagnosed multidrug resistant pathogen Candida auris.</title>
        <authorList>
            <person name="Chatterjee S."/>
            <person name="Alampalli S.V."/>
            <person name="Nageshan R.K."/>
            <person name="Chettiar S.T."/>
            <person name="Joshi S."/>
            <person name="Tatu U.S."/>
        </authorList>
    </citation>
    <scope>NUCLEOTIDE SEQUENCE [LARGE SCALE GENOMIC DNA]</scope>
    <source>
        <strain evidence="3">6684</strain>
    </source>
</reference>
<feature type="compositionally biased region" description="Low complexity" evidence="1">
    <location>
        <begin position="83"/>
        <end position="93"/>
    </location>
</feature>
<evidence type="ECO:0000313" key="3">
    <source>
        <dbReference type="Proteomes" id="UP000037122"/>
    </source>
</evidence>
<dbReference type="VEuPathDB" id="FungiDB:QG37_00320"/>
<evidence type="ECO:0000256" key="1">
    <source>
        <dbReference type="SAM" id="MobiDB-lite"/>
    </source>
</evidence>
<feature type="region of interest" description="Disordered" evidence="1">
    <location>
        <begin position="1"/>
        <end position="93"/>
    </location>
</feature>
<feature type="compositionally biased region" description="Basic residues" evidence="1">
    <location>
        <begin position="70"/>
        <end position="82"/>
    </location>
</feature>
<name>A0A0L0P842_CANAR</name>
<protein>
    <submittedName>
        <fullName evidence="2">Uncharacterized protein</fullName>
    </submittedName>
</protein>
<comment type="caution">
    <text evidence="2">The sequence shown here is derived from an EMBL/GenBank/DDBJ whole genome shotgun (WGS) entry which is preliminary data.</text>
</comment>